<dbReference type="AlphaFoldDB" id="A0A1M6G2A3"/>
<dbReference type="GO" id="GO:0055085">
    <property type="term" value="P:transmembrane transport"/>
    <property type="evidence" value="ECO:0007669"/>
    <property type="project" value="InterPro"/>
</dbReference>
<feature type="transmembrane region" description="Helical" evidence="7">
    <location>
        <begin position="286"/>
        <end position="305"/>
    </location>
</feature>
<evidence type="ECO:0000256" key="3">
    <source>
        <dbReference type="ARBA" id="ARBA00022475"/>
    </source>
</evidence>
<feature type="transmembrane region" description="Helical" evidence="7">
    <location>
        <begin position="126"/>
        <end position="146"/>
    </location>
</feature>
<evidence type="ECO:0000256" key="5">
    <source>
        <dbReference type="ARBA" id="ARBA00022989"/>
    </source>
</evidence>
<keyword evidence="4 7" id="KW-0812">Transmembrane</keyword>
<feature type="transmembrane region" description="Helical" evidence="7">
    <location>
        <begin position="65"/>
        <end position="88"/>
    </location>
</feature>
<dbReference type="OrthoDB" id="9810457at2"/>
<evidence type="ECO:0000256" key="7">
    <source>
        <dbReference type="SAM" id="Phobius"/>
    </source>
</evidence>
<sequence>MQTLITVILPVFLVIGFGYAAAWRGLFSEENVNGLMRFATNFAVPVLLFRAIAQLELSTEFDLALLGSFYTGAFLSFCAGLLGAHYLFKRGWEDSVAIGFICLFSNSLLLGLAITERAFGVEALTGNYAIVAIHSPFCYGLGITAMEIVRARGKSPAVIVPTVLKAMFSNALIVGIALGFAVNLSGLSLPEPVWVSVNLMASAALPAAIFGMGGVLYRYRPEGDFRLIAYCCIVSLILHPTIVFTLGSWNGFSVESMRSAVLTSSMAPGINAYLFANMYGHGQRTAASTVLIGTATSILTVWLWLRVLP</sequence>
<comment type="subcellular location">
    <subcellularLocation>
        <location evidence="1">Membrane</location>
        <topology evidence="1">Multi-pass membrane protein</topology>
    </subcellularLocation>
</comment>
<feature type="transmembrane region" description="Helical" evidence="7">
    <location>
        <begin position="158"/>
        <end position="181"/>
    </location>
</feature>
<feature type="transmembrane region" description="Helical" evidence="7">
    <location>
        <begin position="6"/>
        <end position="23"/>
    </location>
</feature>
<evidence type="ECO:0000313" key="9">
    <source>
        <dbReference type="Proteomes" id="UP000183982"/>
    </source>
</evidence>
<keyword evidence="2" id="KW-0813">Transport</keyword>
<feature type="transmembrane region" description="Helical" evidence="7">
    <location>
        <begin position="35"/>
        <end position="53"/>
    </location>
</feature>
<dbReference type="EMBL" id="FQZQ01000004">
    <property type="protein sequence ID" value="SHJ04105.1"/>
    <property type="molecule type" value="Genomic_DNA"/>
</dbReference>
<proteinExistence type="predicted"/>
<dbReference type="GO" id="GO:0016020">
    <property type="term" value="C:membrane"/>
    <property type="evidence" value="ECO:0007669"/>
    <property type="project" value="UniProtKB-SubCell"/>
</dbReference>
<dbReference type="Proteomes" id="UP000183982">
    <property type="component" value="Unassembled WGS sequence"/>
</dbReference>
<evidence type="ECO:0000256" key="6">
    <source>
        <dbReference type="ARBA" id="ARBA00023136"/>
    </source>
</evidence>
<keyword evidence="3" id="KW-1003">Cell membrane</keyword>
<evidence type="ECO:0000256" key="2">
    <source>
        <dbReference type="ARBA" id="ARBA00022448"/>
    </source>
</evidence>
<dbReference type="STRING" id="1470563.SAMN05444000_104236"/>
<keyword evidence="6 7" id="KW-0472">Membrane</keyword>
<feature type="transmembrane region" description="Helical" evidence="7">
    <location>
        <begin position="193"/>
        <end position="215"/>
    </location>
</feature>
<accession>A0A1M6G2A3</accession>
<keyword evidence="9" id="KW-1185">Reference proteome</keyword>
<dbReference type="InterPro" id="IPR004776">
    <property type="entry name" value="Mem_transp_PIN-like"/>
</dbReference>
<dbReference type="PANTHER" id="PTHR36838">
    <property type="entry name" value="AUXIN EFFLUX CARRIER FAMILY PROTEIN"/>
    <property type="match status" value="1"/>
</dbReference>
<gene>
    <name evidence="8" type="ORF">SAMN05444000_104236</name>
</gene>
<feature type="transmembrane region" description="Helical" evidence="7">
    <location>
        <begin position="95"/>
        <end position="114"/>
    </location>
</feature>
<feature type="transmembrane region" description="Helical" evidence="7">
    <location>
        <begin position="227"/>
        <end position="249"/>
    </location>
</feature>
<dbReference type="Pfam" id="PF03547">
    <property type="entry name" value="Mem_trans"/>
    <property type="match status" value="1"/>
</dbReference>
<name>A0A1M6G2A3_9RHOB</name>
<evidence type="ECO:0000313" key="8">
    <source>
        <dbReference type="EMBL" id="SHJ04105.1"/>
    </source>
</evidence>
<evidence type="ECO:0000256" key="1">
    <source>
        <dbReference type="ARBA" id="ARBA00004141"/>
    </source>
</evidence>
<evidence type="ECO:0000256" key="4">
    <source>
        <dbReference type="ARBA" id="ARBA00022692"/>
    </source>
</evidence>
<evidence type="ECO:0008006" key="10">
    <source>
        <dbReference type="Google" id="ProtNLM"/>
    </source>
</evidence>
<dbReference type="PANTHER" id="PTHR36838:SF3">
    <property type="entry name" value="TRANSPORTER AUXIN EFFLUX CARRIER EC FAMILY"/>
    <property type="match status" value="1"/>
</dbReference>
<organism evidence="8 9">
    <name type="scientific">Shimia gijangensis</name>
    <dbReference type="NCBI Taxonomy" id="1470563"/>
    <lineage>
        <taxon>Bacteria</taxon>
        <taxon>Pseudomonadati</taxon>
        <taxon>Pseudomonadota</taxon>
        <taxon>Alphaproteobacteria</taxon>
        <taxon>Rhodobacterales</taxon>
        <taxon>Roseobacteraceae</taxon>
    </lineage>
</organism>
<dbReference type="RefSeq" id="WP_073250448.1">
    <property type="nucleotide sequence ID" value="NZ_FQZQ01000004.1"/>
</dbReference>
<protein>
    <recommendedName>
        <fullName evidence="10">Malonate transporter</fullName>
    </recommendedName>
</protein>
<keyword evidence="5 7" id="KW-1133">Transmembrane helix</keyword>
<reference evidence="9" key="1">
    <citation type="submission" date="2016-11" db="EMBL/GenBank/DDBJ databases">
        <authorList>
            <person name="Varghese N."/>
            <person name="Submissions S."/>
        </authorList>
    </citation>
    <scope>NUCLEOTIDE SEQUENCE [LARGE SCALE GENOMIC DNA]</scope>
    <source>
        <strain evidence="9">DSM 100564</strain>
    </source>
</reference>